<dbReference type="SUPFAM" id="SSF55103">
    <property type="entry name" value="FAD-linked oxidases, C-terminal domain"/>
    <property type="match status" value="1"/>
</dbReference>
<dbReference type="EMBL" id="RBIG01000002">
    <property type="protein sequence ID" value="RKQ69923.1"/>
    <property type="molecule type" value="Genomic_DNA"/>
</dbReference>
<reference evidence="4 5" key="1">
    <citation type="submission" date="2018-10" db="EMBL/GenBank/DDBJ databases">
        <title>Comparative analysis of microorganisms from saline springs in Andes Mountain Range, Colombia.</title>
        <authorList>
            <person name="Rubin E."/>
        </authorList>
    </citation>
    <scope>NUCLEOTIDE SEQUENCE [LARGE SCALE GENOMIC DNA]</scope>
    <source>
        <strain evidence="4 5">USBA 36</strain>
    </source>
</reference>
<dbReference type="Pfam" id="PF01565">
    <property type="entry name" value="FAD_binding_4"/>
    <property type="match status" value="1"/>
</dbReference>
<name>A0A420WG26_9PROT</name>
<dbReference type="PANTHER" id="PTHR11748:SF103">
    <property type="entry name" value="GLYCOLATE OXIDASE SUBUNIT GLCE"/>
    <property type="match status" value="1"/>
</dbReference>
<dbReference type="AlphaFoldDB" id="A0A420WG26"/>
<keyword evidence="2" id="KW-0274">FAD</keyword>
<dbReference type="PROSITE" id="PS51387">
    <property type="entry name" value="FAD_PCMH"/>
    <property type="match status" value="1"/>
</dbReference>
<dbReference type="InterPro" id="IPR016169">
    <property type="entry name" value="FAD-bd_PCMH_sub2"/>
</dbReference>
<feature type="domain" description="FAD-binding PCMH-type" evidence="3">
    <location>
        <begin position="1"/>
        <end position="183"/>
    </location>
</feature>
<gene>
    <name evidence="4" type="ORF">BCL74_1857</name>
</gene>
<keyword evidence="1" id="KW-0285">Flavoprotein</keyword>
<evidence type="ECO:0000313" key="4">
    <source>
        <dbReference type="EMBL" id="RKQ69923.1"/>
    </source>
</evidence>
<dbReference type="RefSeq" id="WP_121219393.1">
    <property type="nucleotide sequence ID" value="NZ_RBIG01000002.1"/>
</dbReference>
<dbReference type="Proteomes" id="UP000277424">
    <property type="component" value="Unassembled WGS sequence"/>
</dbReference>
<evidence type="ECO:0000256" key="1">
    <source>
        <dbReference type="ARBA" id="ARBA00022630"/>
    </source>
</evidence>
<organism evidence="4 5">
    <name type="scientific">Oceanibaculum indicum</name>
    <dbReference type="NCBI Taxonomy" id="526216"/>
    <lineage>
        <taxon>Bacteria</taxon>
        <taxon>Pseudomonadati</taxon>
        <taxon>Pseudomonadota</taxon>
        <taxon>Alphaproteobacteria</taxon>
        <taxon>Rhodospirillales</taxon>
        <taxon>Oceanibaculaceae</taxon>
        <taxon>Oceanibaculum</taxon>
    </lineage>
</organism>
<proteinExistence type="predicted"/>
<dbReference type="GO" id="GO:0003824">
    <property type="term" value="F:catalytic activity"/>
    <property type="evidence" value="ECO:0007669"/>
    <property type="project" value="InterPro"/>
</dbReference>
<sequence>MTETLRPETLEQLRDAVAWAVAEEQPLEIVARGTKRGLGRPVQASHTLDTSALSGITLYEPEELVMSARAGTPLAEIEAALAEKNQQLAFEPGDWGPLLGQPAKAGSIAGIFACNIAGPRRLKSGAARDHVLGFHGVSGRGDIYKAGGRVVKNVTGYDLPKLFCSSHGTLTVASELTFKVLPAPEKTYSVLVLGLDGAAATHAMALAMTSPHEVASAAHLPADIAGGSAVSYLREAGASVTAIRVEGPGPSVEHRCRELRALLGSLGPTEELHTHNSKTLWRELADVAHFAARPELQLWRISVTPMAGAGIAAAIAAAVPGAVHYLDWQGGLVWLGVPPAPDAHAGTVRAAVAASGGGHATLIRAAGDVRAAIDVFQPQEAGLAAISRRVKAAFDPRGVLNPGRLYPGV</sequence>
<evidence type="ECO:0000259" key="3">
    <source>
        <dbReference type="PROSITE" id="PS51387"/>
    </source>
</evidence>
<evidence type="ECO:0000256" key="2">
    <source>
        <dbReference type="ARBA" id="ARBA00022827"/>
    </source>
</evidence>
<accession>A0A420WG26</accession>
<dbReference type="InterPro" id="IPR016166">
    <property type="entry name" value="FAD-bd_PCMH"/>
</dbReference>
<dbReference type="InterPro" id="IPR016164">
    <property type="entry name" value="FAD-linked_Oxase-like_C"/>
</dbReference>
<dbReference type="InterPro" id="IPR036318">
    <property type="entry name" value="FAD-bd_PCMH-like_sf"/>
</dbReference>
<dbReference type="PANTHER" id="PTHR11748">
    <property type="entry name" value="D-LACTATE DEHYDROGENASE"/>
    <property type="match status" value="1"/>
</dbReference>
<dbReference type="GO" id="GO:0071949">
    <property type="term" value="F:FAD binding"/>
    <property type="evidence" value="ECO:0007669"/>
    <property type="project" value="InterPro"/>
</dbReference>
<protein>
    <submittedName>
        <fullName evidence="4">Glycolate oxidase FAD binding subunit</fullName>
    </submittedName>
</protein>
<dbReference type="InterPro" id="IPR006094">
    <property type="entry name" value="Oxid_FAD_bind_N"/>
</dbReference>
<dbReference type="OrthoDB" id="9811557at2"/>
<comment type="caution">
    <text evidence="4">The sequence shown here is derived from an EMBL/GenBank/DDBJ whole genome shotgun (WGS) entry which is preliminary data.</text>
</comment>
<dbReference type="Gene3D" id="3.30.465.10">
    <property type="match status" value="1"/>
</dbReference>
<evidence type="ECO:0000313" key="5">
    <source>
        <dbReference type="Proteomes" id="UP000277424"/>
    </source>
</evidence>
<dbReference type="SUPFAM" id="SSF56176">
    <property type="entry name" value="FAD-binding/transporter-associated domain-like"/>
    <property type="match status" value="1"/>
</dbReference>